<proteinExistence type="predicted"/>
<dbReference type="SUPFAM" id="SSF82185">
    <property type="entry name" value="Histone H3 K4-specific methyltransferase SET7/9 N-terminal domain"/>
    <property type="match status" value="1"/>
</dbReference>
<gene>
    <name evidence="2" type="ORF">NSCI0253_LOCUS29525</name>
</gene>
<protein>
    <recommendedName>
        <fullName evidence="3">MORN repeat-containing protein 5</fullName>
    </recommendedName>
</protein>
<name>A0A7S1FA96_NOCSC</name>
<evidence type="ECO:0008006" key="3">
    <source>
        <dbReference type="Google" id="ProtNLM"/>
    </source>
</evidence>
<dbReference type="EMBL" id="HBFQ01041751">
    <property type="protein sequence ID" value="CAD8855173.1"/>
    <property type="molecule type" value="Transcribed_RNA"/>
</dbReference>
<dbReference type="PANTHER" id="PTHR43215:SF14">
    <property type="entry name" value="RADIAL SPOKE HEAD 1 HOMOLOG"/>
    <property type="match status" value="1"/>
</dbReference>
<sequence length="111" mass="12378">MLGSKHGFGTYLSSTNVVVYEGQFCYDKMDGTGTYRFSDGRVCTGQWRDGQMHGAGEMVWPNSSKYVGGFERNVRSGHGTFTWPDGRVFTGLWRNGKQVKSSTEMESQVDA</sequence>
<accession>A0A7S1FA96</accession>
<keyword evidence="1" id="KW-0677">Repeat</keyword>
<dbReference type="PANTHER" id="PTHR43215">
    <property type="entry name" value="RADIAL SPOKE HEAD 1 HOMOLOG"/>
    <property type="match status" value="1"/>
</dbReference>
<dbReference type="Gene3D" id="2.20.110.10">
    <property type="entry name" value="Histone H3 K4-specific methyltransferase SET7/9 N-terminal domain"/>
    <property type="match status" value="2"/>
</dbReference>
<evidence type="ECO:0000313" key="2">
    <source>
        <dbReference type="EMBL" id="CAD8855173.1"/>
    </source>
</evidence>
<dbReference type="AlphaFoldDB" id="A0A7S1FA96"/>
<dbReference type="Pfam" id="PF02493">
    <property type="entry name" value="MORN"/>
    <property type="match status" value="4"/>
</dbReference>
<reference evidence="2" key="1">
    <citation type="submission" date="2021-01" db="EMBL/GenBank/DDBJ databases">
        <authorList>
            <person name="Corre E."/>
            <person name="Pelletier E."/>
            <person name="Niang G."/>
            <person name="Scheremetjew M."/>
            <person name="Finn R."/>
            <person name="Kale V."/>
            <person name="Holt S."/>
            <person name="Cochrane G."/>
            <person name="Meng A."/>
            <person name="Brown T."/>
            <person name="Cohen L."/>
        </authorList>
    </citation>
    <scope>NUCLEOTIDE SEQUENCE</scope>
</reference>
<evidence type="ECO:0000256" key="1">
    <source>
        <dbReference type="ARBA" id="ARBA00022737"/>
    </source>
</evidence>
<dbReference type="GO" id="GO:0005829">
    <property type="term" value="C:cytosol"/>
    <property type="evidence" value="ECO:0007669"/>
    <property type="project" value="TreeGrafter"/>
</dbReference>
<organism evidence="2">
    <name type="scientific">Noctiluca scintillans</name>
    <name type="common">Sea sparkle</name>
    <name type="synonym">Red tide dinoflagellate</name>
    <dbReference type="NCBI Taxonomy" id="2966"/>
    <lineage>
        <taxon>Eukaryota</taxon>
        <taxon>Sar</taxon>
        <taxon>Alveolata</taxon>
        <taxon>Dinophyceae</taxon>
        <taxon>Noctilucales</taxon>
        <taxon>Noctilucaceae</taxon>
        <taxon>Noctiluca</taxon>
    </lineage>
</organism>
<dbReference type="SMART" id="SM00698">
    <property type="entry name" value="MORN"/>
    <property type="match status" value="3"/>
</dbReference>
<dbReference type="InterPro" id="IPR003409">
    <property type="entry name" value="MORN"/>
</dbReference>